<dbReference type="InterPro" id="IPR003151">
    <property type="entry name" value="PIK-rel_kinase_FAT"/>
</dbReference>
<reference evidence="3" key="1">
    <citation type="submission" date="2014-03" db="EMBL/GenBank/DDBJ databases">
        <authorList>
            <person name="Aksoy S."/>
            <person name="Warren W."/>
            <person name="Wilson R.K."/>
        </authorList>
    </citation>
    <scope>NUCLEOTIDE SEQUENCE [LARGE SCALE GENOMIC DNA]</scope>
    <source>
        <strain evidence="3">IAEA</strain>
    </source>
</reference>
<name>A0A1A9ZYS8_GLOPL</name>
<evidence type="ECO:0000259" key="1">
    <source>
        <dbReference type="Pfam" id="PF02259"/>
    </source>
</evidence>
<dbReference type="InterPro" id="IPR011990">
    <property type="entry name" value="TPR-like_helical_dom_sf"/>
</dbReference>
<dbReference type="Pfam" id="PF02259">
    <property type="entry name" value="FAT"/>
    <property type="match status" value="1"/>
</dbReference>
<dbReference type="EnsemblMetazoa" id="GPAI029186-RA">
    <property type="protein sequence ID" value="GPAI029186-PA"/>
    <property type="gene ID" value="GPAI029186"/>
</dbReference>
<accession>A0A1A9ZYS8</accession>
<organism evidence="2 3">
    <name type="scientific">Glossina pallidipes</name>
    <name type="common">Tsetse fly</name>
    <dbReference type="NCBI Taxonomy" id="7398"/>
    <lineage>
        <taxon>Eukaryota</taxon>
        <taxon>Metazoa</taxon>
        <taxon>Ecdysozoa</taxon>
        <taxon>Arthropoda</taxon>
        <taxon>Hexapoda</taxon>
        <taxon>Insecta</taxon>
        <taxon>Pterygota</taxon>
        <taxon>Neoptera</taxon>
        <taxon>Endopterygota</taxon>
        <taxon>Diptera</taxon>
        <taxon>Brachycera</taxon>
        <taxon>Muscomorpha</taxon>
        <taxon>Hippoboscoidea</taxon>
        <taxon>Glossinidae</taxon>
        <taxon>Glossina</taxon>
    </lineage>
</organism>
<dbReference type="AlphaFoldDB" id="A0A1A9ZYS8"/>
<keyword evidence="3" id="KW-1185">Reference proteome</keyword>
<sequence length="108" mass="12241">MESAWRVPNWTLMKKALLKIEQAYSKLYGFKVNLYRGFLAILHPEERQVFTERNAGFHALKGLLLAKIGHSEEAGKAFSAAVQLYDGLTKAWAIWGDTNECANNIQIE</sequence>
<feature type="domain" description="PIK-related kinase FAT" evidence="1">
    <location>
        <begin position="14"/>
        <end position="100"/>
    </location>
</feature>
<dbReference type="STRING" id="7398.A0A1A9ZYS8"/>
<proteinExistence type="predicted"/>
<evidence type="ECO:0000313" key="3">
    <source>
        <dbReference type="Proteomes" id="UP000092445"/>
    </source>
</evidence>
<dbReference type="Proteomes" id="UP000092445">
    <property type="component" value="Unassembled WGS sequence"/>
</dbReference>
<evidence type="ECO:0000313" key="2">
    <source>
        <dbReference type="EnsemblMetazoa" id="GPAI029186-PA"/>
    </source>
</evidence>
<reference evidence="2" key="2">
    <citation type="submission" date="2020-05" db="UniProtKB">
        <authorList>
            <consortium name="EnsemblMetazoa"/>
        </authorList>
    </citation>
    <scope>IDENTIFICATION</scope>
    <source>
        <strain evidence="2">IAEA</strain>
    </source>
</reference>
<dbReference type="VEuPathDB" id="VectorBase:GPAI029186"/>
<dbReference type="SUPFAM" id="SSF48452">
    <property type="entry name" value="TPR-like"/>
    <property type="match status" value="1"/>
</dbReference>
<protein>
    <recommendedName>
        <fullName evidence="1">PIK-related kinase FAT domain-containing protein</fullName>
    </recommendedName>
</protein>